<dbReference type="VEuPathDB" id="AmoebaDB:DICPUDRAFT_146624"/>
<dbReference type="OMA" id="NNHAFKL"/>
<feature type="region of interest" description="Disordered" evidence="2">
    <location>
        <begin position="459"/>
        <end position="510"/>
    </location>
</feature>
<evidence type="ECO:0000256" key="1">
    <source>
        <dbReference type="SAM" id="Coils"/>
    </source>
</evidence>
<dbReference type="InterPro" id="IPR014756">
    <property type="entry name" value="Ig_E-set"/>
</dbReference>
<keyword evidence="5" id="KW-1185">Reference proteome</keyword>
<dbReference type="CDD" id="cd00102">
    <property type="entry name" value="IPT"/>
    <property type="match status" value="1"/>
</dbReference>
<feature type="region of interest" description="Disordered" evidence="2">
    <location>
        <begin position="52"/>
        <end position="76"/>
    </location>
</feature>
<organism evidence="4 5">
    <name type="scientific">Dictyostelium purpureum</name>
    <name type="common">Slime mold</name>
    <dbReference type="NCBI Taxonomy" id="5786"/>
    <lineage>
        <taxon>Eukaryota</taxon>
        <taxon>Amoebozoa</taxon>
        <taxon>Evosea</taxon>
        <taxon>Eumycetozoa</taxon>
        <taxon>Dictyostelia</taxon>
        <taxon>Dictyosteliales</taxon>
        <taxon>Dictyosteliaceae</taxon>
        <taxon>Dictyostelium</taxon>
    </lineage>
</organism>
<dbReference type="FunCoup" id="F0Z6G2">
    <property type="interactions" value="18"/>
</dbReference>
<proteinExistence type="predicted"/>
<feature type="coiled-coil region" evidence="1">
    <location>
        <begin position="117"/>
        <end position="151"/>
    </location>
</feature>
<dbReference type="InterPro" id="IPR013783">
    <property type="entry name" value="Ig-like_fold"/>
</dbReference>
<dbReference type="KEGG" id="dpp:DICPUDRAFT_146624"/>
<dbReference type="GO" id="GO:0005634">
    <property type="term" value="C:nucleus"/>
    <property type="evidence" value="ECO:0000318"/>
    <property type="project" value="GO_Central"/>
</dbReference>
<dbReference type="Gene3D" id="2.60.40.10">
    <property type="entry name" value="Immunoglobulins"/>
    <property type="match status" value="1"/>
</dbReference>
<dbReference type="OrthoDB" id="19823at2759"/>
<protein>
    <recommendedName>
        <fullName evidence="3">IPT/TIG domain-containing protein</fullName>
    </recommendedName>
</protein>
<accession>F0Z6G2</accession>
<dbReference type="EMBL" id="GL870942">
    <property type="protein sequence ID" value="EGC40484.1"/>
    <property type="molecule type" value="Genomic_DNA"/>
</dbReference>
<dbReference type="InterPro" id="IPR002909">
    <property type="entry name" value="IPT_dom"/>
</dbReference>
<feature type="compositionally biased region" description="Low complexity" evidence="2">
    <location>
        <begin position="497"/>
        <end position="510"/>
    </location>
</feature>
<sequence length="734" mass="82916">MSNQEYYSFDNFRLSQSNIDLNGFVNQYGLNTSISNVNNRYNLTSFNDFSSQLEVEQQQQQQHAHHTTTGHISPPLLTTTNTTIVHNGYDLTTSPLLQPSLSSVHSNHIQLNHHHQQQQTQHQIQQLLLQQQQLQQQQLLQQQQVQQLQQDELFKLQQQMQLMDQTFMTGDIKTELLELYSSIEMLSQESIQHLFFLCKVIQPQLTEENRFQLLTKMFSDIPQIISQLSLSNYNSYLQDPSNHALKLFMDFKELANLFAKISYIQLHHLTNNIIPPGTPQTQFSFFIKIQEYFRSISFERLRTFNTSLGGDSNLSNTFLHVQKLLSLDPNIPIDMIHFVAGIVSLPLGDLFQFHHWFGSLSRKLLAILLAILQLDSGTLLDLKRILSTNVPYINDNIANLTKNINHISTNNKIPQVKVESPGFSITIPPLFPNIDSTTNINNASMAMNIETPISPVQNFEISSPVQPPSSPIQNVPISKPTPPQSSSIESKPTTFASLSSNDSSQSGESSGSYYLKIARQPPSSTVYQRILKPFPQVMICGPGVENENLSNFYVEATLLRNDDQTELVNCIDGTKTSRFSSGVFAPFKKLKILSTTQQQRTLFRLRFALKRYVRNESQSFPEAIVLSDPIEVFSHTIYLTDKQDVPLPPTVQEIIPAMARVGTRVVVLGANFSNGNDLKVYFGNIAVAATFYEKGTIICTVPTNVNSTNDVTIKVTNDGTQYSSESNVIFNYIP</sequence>
<dbReference type="AlphaFoldDB" id="F0Z6G2"/>
<dbReference type="Proteomes" id="UP000001064">
    <property type="component" value="Unassembled WGS sequence"/>
</dbReference>
<evidence type="ECO:0000313" key="5">
    <source>
        <dbReference type="Proteomes" id="UP000001064"/>
    </source>
</evidence>
<feature type="compositionally biased region" description="Polar residues" evidence="2">
    <location>
        <begin position="484"/>
        <end position="496"/>
    </location>
</feature>
<name>F0Z6G2_DICPU</name>
<dbReference type="RefSeq" id="XP_003283031.1">
    <property type="nucleotide sequence ID" value="XM_003282983.1"/>
</dbReference>
<feature type="domain" description="IPT/TIG" evidence="3">
    <location>
        <begin position="649"/>
        <end position="730"/>
    </location>
</feature>
<dbReference type="SUPFAM" id="SSF81296">
    <property type="entry name" value="E set domains"/>
    <property type="match status" value="1"/>
</dbReference>
<gene>
    <name evidence="4" type="ORF">DICPUDRAFT_146624</name>
</gene>
<evidence type="ECO:0000256" key="2">
    <source>
        <dbReference type="SAM" id="MobiDB-lite"/>
    </source>
</evidence>
<reference evidence="5" key="1">
    <citation type="journal article" date="2011" name="Genome Biol.">
        <title>Comparative genomics of the social amoebae Dictyostelium discoideum and Dictyostelium purpureum.</title>
        <authorList>
            <consortium name="US DOE Joint Genome Institute (JGI-PGF)"/>
            <person name="Sucgang R."/>
            <person name="Kuo A."/>
            <person name="Tian X."/>
            <person name="Salerno W."/>
            <person name="Parikh A."/>
            <person name="Feasley C.L."/>
            <person name="Dalin E."/>
            <person name="Tu H."/>
            <person name="Huang E."/>
            <person name="Barry K."/>
            <person name="Lindquist E."/>
            <person name="Shapiro H."/>
            <person name="Bruce D."/>
            <person name="Schmutz J."/>
            <person name="Salamov A."/>
            <person name="Fey P."/>
            <person name="Gaudet P."/>
            <person name="Anjard C."/>
            <person name="Babu M.M."/>
            <person name="Basu S."/>
            <person name="Bushmanova Y."/>
            <person name="van der Wel H."/>
            <person name="Katoh-Kurasawa M."/>
            <person name="Dinh C."/>
            <person name="Coutinho P.M."/>
            <person name="Saito T."/>
            <person name="Elias M."/>
            <person name="Schaap P."/>
            <person name="Kay R.R."/>
            <person name="Henrissat B."/>
            <person name="Eichinger L."/>
            <person name="Rivero F."/>
            <person name="Putnam N.H."/>
            <person name="West C.M."/>
            <person name="Loomis W.F."/>
            <person name="Chisholm R.L."/>
            <person name="Shaulsky G."/>
            <person name="Strassmann J.E."/>
            <person name="Queller D.C."/>
            <person name="Kuspa A."/>
            <person name="Grigoriev I.V."/>
        </authorList>
    </citation>
    <scope>NUCLEOTIDE SEQUENCE [LARGE SCALE GENOMIC DNA]</scope>
    <source>
        <strain evidence="5">QSDP1</strain>
    </source>
</reference>
<dbReference type="Pfam" id="PF01833">
    <property type="entry name" value="TIG"/>
    <property type="match status" value="1"/>
</dbReference>
<dbReference type="GO" id="GO:0010468">
    <property type="term" value="P:regulation of gene expression"/>
    <property type="evidence" value="ECO:0000318"/>
    <property type="project" value="GO_Central"/>
</dbReference>
<evidence type="ECO:0000313" key="4">
    <source>
        <dbReference type="EMBL" id="EGC40484.1"/>
    </source>
</evidence>
<dbReference type="InParanoid" id="F0Z6G2"/>
<keyword evidence="1" id="KW-0175">Coiled coil</keyword>
<dbReference type="eggNOG" id="ENOG502RFRC">
    <property type="taxonomic scope" value="Eukaryota"/>
</dbReference>
<dbReference type="GeneID" id="10503454"/>
<dbReference type="GO" id="GO:0043565">
    <property type="term" value="F:sequence-specific DNA binding"/>
    <property type="evidence" value="ECO:0000318"/>
    <property type="project" value="GO_Central"/>
</dbReference>
<dbReference type="STRING" id="5786.F0Z6G2"/>
<evidence type="ECO:0000259" key="3">
    <source>
        <dbReference type="Pfam" id="PF01833"/>
    </source>
</evidence>